<gene>
    <name evidence="2" type="ORF">KUF71_002379</name>
</gene>
<dbReference type="AlphaFoldDB" id="A0AAE1LMH8"/>
<protein>
    <submittedName>
        <fullName evidence="2">4-hydroxy-3-methylbut-2-en-1-yl diphosphate synthase (Flavodoxin)</fullName>
    </submittedName>
</protein>
<accession>A0AAE1LMH8</accession>
<evidence type="ECO:0000313" key="2">
    <source>
        <dbReference type="EMBL" id="KAK3924049.1"/>
    </source>
</evidence>
<name>A0AAE1LMH8_9NEOP</name>
<dbReference type="EMBL" id="JAHWGI010001161">
    <property type="protein sequence ID" value="KAK3924049.1"/>
    <property type="molecule type" value="Genomic_DNA"/>
</dbReference>
<evidence type="ECO:0000256" key="1">
    <source>
        <dbReference type="SAM" id="MobiDB-lite"/>
    </source>
</evidence>
<keyword evidence="3" id="KW-1185">Reference proteome</keyword>
<reference evidence="2" key="1">
    <citation type="submission" date="2021-07" db="EMBL/GenBank/DDBJ databases">
        <authorList>
            <person name="Catto M.A."/>
            <person name="Jacobson A."/>
            <person name="Kennedy G."/>
            <person name="Labadie P."/>
            <person name="Hunt B.G."/>
            <person name="Srinivasan R."/>
        </authorList>
    </citation>
    <scope>NUCLEOTIDE SEQUENCE</scope>
    <source>
        <strain evidence="2">PL_HMW_Pooled</strain>
        <tissue evidence="2">Head</tissue>
    </source>
</reference>
<proteinExistence type="predicted"/>
<feature type="compositionally biased region" description="Acidic residues" evidence="1">
    <location>
        <begin position="132"/>
        <end position="144"/>
    </location>
</feature>
<organism evidence="2 3">
    <name type="scientific">Frankliniella fusca</name>
    <dbReference type="NCBI Taxonomy" id="407009"/>
    <lineage>
        <taxon>Eukaryota</taxon>
        <taxon>Metazoa</taxon>
        <taxon>Ecdysozoa</taxon>
        <taxon>Arthropoda</taxon>
        <taxon>Hexapoda</taxon>
        <taxon>Insecta</taxon>
        <taxon>Pterygota</taxon>
        <taxon>Neoptera</taxon>
        <taxon>Paraneoptera</taxon>
        <taxon>Thysanoptera</taxon>
        <taxon>Terebrantia</taxon>
        <taxon>Thripoidea</taxon>
        <taxon>Thripidae</taxon>
        <taxon>Frankliniella</taxon>
    </lineage>
</organism>
<comment type="caution">
    <text evidence="2">The sequence shown here is derived from an EMBL/GenBank/DDBJ whole genome shotgun (WGS) entry which is preliminary data.</text>
</comment>
<evidence type="ECO:0000313" key="3">
    <source>
        <dbReference type="Proteomes" id="UP001219518"/>
    </source>
</evidence>
<dbReference type="Proteomes" id="UP001219518">
    <property type="component" value="Unassembled WGS sequence"/>
</dbReference>
<reference evidence="2" key="2">
    <citation type="journal article" date="2023" name="BMC Genomics">
        <title>Pest status, molecular evolution, and epigenetic factors derived from the genome assembly of Frankliniella fusca, a thysanopteran phytovirus vector.</title>
        <authorList>
            <person name="Catto M.A."/>
            <person name="Labadie P.E."/>
            <person name="Jacobson A.L."/>
            <person name="Kennedy G.G."/>
            <person name="Srinivasan R."/>
            <person name="Hunt B.G."/>
        </authorList>
    </citation>
    <scope>NUCLEOTIDE SEQUENCE</scope>
    <source>
        <strain evidence="2">PL_HMW_Pooled</strain>
    </source>
</reference>
<feature type="region of interest" description="Disordered" evidence="1">
    <location>
        <begin position="125"/>
        <end position="144"/>
    </location>
</feature>
<sequence>MELRVSPVTLILQGNIWLPLMRNLCFKFPPPAVFLFNTHGEQPIRQDKFGGSLQTDWKNLPSPVGWGWKGTPGSCLHQWSDLDDIWQTCWKLSVCGLLNIAMRTQEGRRMLRPFLKEMQGKLLQRQNAVPESENEDVDGDLQEL</sequence>